<proteinExistence type="predicted"/>
<evidence type="ECO:0000256" key="4">
    <source>
        <dbReference type="ARBA" id="ARBA00022989"/>
    </source>
</evidence>
<dbReference type="GO" id="GO:0016020">
    <property type="term" value="C:membrane"/>
    <property type="evidence" value="ECO:0007669"/>
    <property type="project" value="UniProtKB-SubCell"/>
</dbReference>
<evidence type="ECO:0000259" key="7">
    <source>
        <dbReference type="Pfam" id="PF01545"/>
    </source>
</evidence>
<dbReference type="Proteomes" id="UP000193404">
    <property type="component" value="Chromosome"/>
</dbReference>
<feature type="transmembrane region" description="Helical" evidence="6">
    <location>
        <begin position="44"/>
        <end position="64"/>
    </location>
</feature>
<name>A0A1W6JXR3_9CREN</name>
<dbReference type="Gene3D" id="1.20.1510.10">
    <property type="entry name" value="Cation efflux protein transmembrane domain"/>
    <property type="match status" value="1"/>
</dbReference>
<dbReference type="STRING" id="282676.B6F84_02575"/>
<dbReference type="EMBL" id="CP020477">
    <property type="protein sequence ID" value="ARM75022.1"/>
    <property type="molecule type" value="Genomic_DNA"/>
</dbReference>
<reference evidence="8 9" key="1">
    <citation type="submission" date="2017-03" db="EMBL/GenBank/DDBJ databases">
        <title>Sulfur activation and transportation mechanism of thermophilic Archaea Acidianus manzaensis YN-25.</title>
        <authorList>
            <person name="Ma Y."/>
            <person name="Yang Y."/>
            <person name="Xia J."/>
        </authorList>
    </citation>
    <scope>NUCLEOTIDE SEQUENCE [LARGE SCALE GENOMIC DNA]</scope>
    <source>
        <strain evidence="8 9">YN-25</strain>
    </source>
</reference>
<dbReference type="RefSeq" id="WP_148690777.1">
    <property type="nucleotide sequence ID" value="NZ_CP020477.1"/>
</dbReference>
<dbReference type="GeneID" id="41589768"/>
<dbReference type="InterPro" id="IPR058533">
    <property type="entry name" value="Cation_efflux_TM"/>
</dbReference>
<keyword evidence="3 6" id="KW-0812">Transmembrane</keyword>
<feature type="transmembrane region" description="Helical" evidence="6">
    <location>
        <begin position="151"/>
        <end position="182"/>
    </location>
</feature>
<dbReference type="SUPFAM" id="SSF161111">
    <property type="entry name" value="Cation efflux protein transmembrane domain-like"/>
    <property type="match status" value="1"/>
</dbReference>
<feature type="transmembrane region" description="Helical" evidence="6">
    <location>
        <begin position="76"/>
        <end position="99"/>
    </location>
</feature>
<dbReference type="Pfam" id="PF01545">
    <property type="entry name" value="Cation_efflux"/>
    <property type="match status" value="1"/>
</dbReference>
<protein>
    <submittedName>
        <fullName evidence="8">Cation transporter</fullName>
    </submittedName>
</protein>
<dbReference type="OrthoDB" id="8907at2157"/>
<dbReference type="KEGG" id="aman:B6F84_02575"/>
<evidence type="ECO:0000256" key="3">
    <source>
        <dbReference type="ARBA" id="ARBA00022692"/>
    </source>
</evidence>
<dbReference type="PANTHER" id="PTHR43840:SF30">
    <property type="entry name" value="TRANSPORT PROTEIN, HYPOTHETICAL"/>
    <property type="match status" value="1"/>
</dbReference>
<dbReference type="InterPro" id="IPR027469">
    <property type="entry name" value="Cation_efflux_TMD_sf"/>
</dbReference>
<dbReference type="AlphaFoldDB" id="A0A1W6JXR3"/>
<feature type="transmembrane region" description="Helical" evidence="6">
    <location>
        <begin position="111"/>
        <end position="130"/>
    </location>
</feature>
<feature type="transmembrane region" description="Helical" evidence="6">
    <location>
        <begin position="12"/>
        <end position="32"/>
    </location>
</feature>
<dbReference type="GO" id="GO:0008324">
    <property type="term" value="F:monoatomic cation transmembrane transporter activity"/>
    <property type="evidence" value="ECO:0007669"/>
    <property type="project" value="InterPro"/>
</dbReference>
<feature type="domain" description="Cation efflux protein transmembrane" evidence="7">
    <location>
        <begin position="17"/>
        <end position="196"/>
    </location>
</feature>
<evidence type="ECO:0000256" key="5">
    <source>
        <dbReference type="ARBA" id="ARBA00023136"/>
    </source>
</evidence>
<keyword evidence="4 6" id="KW-1133">Transmembrane helix</keyword>
<sequence>MIDLQKLRELSKLFLLSGILIVPLSIIEFYYGEYYNSSILIVDSFHGFIDATSAILFSILLGVIYKRSSKFPWGLYNLESISVLFVSIFIVYLAINYITTALHNSISGGPTWLAILIYISSLISLLIYKIEKKYSWINLVKTDITHTKLDTFLEIFSGIGIIVNNYYLTITIIIGISAFVLFDTIRQFKEAIYSLIGFNYNSPIKERLKIMLESFGLNVKNIYIRKIGSFYSLYVIIGLEPKTTLAEIYKLRKIVKRIAKTFDGVVNVEVKVIPEKSKKVKTTNNINVQKTSIDNKSDEKIRSEYPTPIANIKNTSRDINETAVKH</sequence>
<keyword evidence="9" id="KW-1185">Reference proteome</keyword>
<evidence type="ECO:0000256" key="6">
    <source>
        <dbReference type="SAM" id="Phobius"/>
    </source>
</evidence>
<keyword evidence="2" id="KW-0813">Transport</keyword>
<dbReference type="InterPro" id="IPR050291">
    <property type="entry name" value="CDF_Transporter"/>
</dbReference>
<gene>
    <name evidence="8" type="ORF">B6F84_02575</name>
</gene>
<dbReference type="PANTHER" id="PTHR43840">
    <property type="entry name" value="MITOCHONDRIAL METAL TRANSPORTER 1-RELATED"/>
    <property type="match status" value="1"/>
</dbReference>
<evidence type="ECO:0000256" key="1">
    <source>
        <dbReference type="ARBA" id="ARBA00004141"/>
    </source>
</evidence>
<comment type="subcellular location">
    <subcellularLocation>
        <location evidence="1">Membrane</location>
        <topology evidence="1">Multi-pass membrane protein</topology>
    </subcellularLocation>
</comment>
<keyword evidence="5 6" id="KW-0472">Membrane</keyword>
<organism evidence="8 9">
    <name type="scientific">Acidianus manzaensis</name>
    <dbReference type="NCBI Taxonomy" id="282676"/>
    <lineage>
        <taxon>Archaea</taxon>
        <taxon>Thermoproteota</taxon>
        <taxon>Thermoprotei</taxon>
        <taxon>Sulfolobales</taxon>
        <taxon>Sulfolobaceae</taxon>
        <taxon>Acidianus</taxon>
    </lineage>
</organism>
<evidence type="ECO:0000313" key="8">
    <source>
        <dbReference type="EMBL" id="ARM75022.1"/>
    </source>
</evidence>
<evidence type="ECO:0000256" key="2">
    <source>
        <dbReference type="ARBA" id="ARBA00022448"/>
    </source>
</evidence>
<evidence type="ECO:0000313" key="9">
    <source>
        <dbReference type="Proteomes" id="UP000193404"/>
    </source>
</evidence>
<accession>A0A1W6JXR3</accession>